<evidence type="ECO:0000256" key="1">
    <source>
        <dbReference type="SAM" id="Phobius"/>
    </source>
</evidence>
<organism evidence="2">
    <name type="scientific">marine sediment metagenome</name>
    <dbReference type="NCBI Taxonomy" id="412755"/>
    <lineage>
        <taxon>unclassified sequences</taxon>
        <taxon>metagenomes</taxon>
        <taxon>ecological metagenomes</taxon>
    </lineage>
</organism>
<dbReference type="EMBL" id="BART01007075">
    <property type="protein sequence ID" value="GAG53918.1"/>
    <property type="molecule type" value="Genomic_DNA"/>
</dbReference>
<keyword evidence="1" id="KW-0472">Membrane</keyword>
<protein>
    <submittedName>
        <fullName evidence="2">Uncharacterized protein</fullName>
    </submittedName>
</protein>
<comment type="caution">
    <text evidence="2">The sequence shown here is derived from an EMBL/GenBank/DDBJ whole genome shotgun (WGS) entry which is preliminary data.</text>
</comment>
<gene>
    <name evidence="2" type="ORF">S01H4_16148</name>
</gene>
<keyword evidence="1" id="KW-1133">Transmembrane helix</keyword>
<sequence>MENKDKIRFKDISVILKIAIIGGLMMAAYIALIIISFIVGVIVGIFVG</sequence>
<name>X0Z095_9ZZZZ</name>
<evidence type="ECO:0000313" key="2">
    <source>
        <dbReference type="EMBL" id="GAG53918.1"/>
    </source>
</evidence>
<keyword evidence="1" id="KW-0812">Transmembrane</keyword>
<feature type="transmembrane region" description="Helical" evidence="1">
    <location>
        <begin position="14"/>
        <end position="47"/>
    </location>
</feature>
<reference evidence="2" key="1">
    <citation type="journal article" date="2014" name="Front. Microbiol.">
        <title>High frequency of phylogenetically diverse reductive dehalogenase-homologous genes in deep subseafloor sedimentary metagenomes.</title>
        <authorList>
            <person name="Kawai M."/>
            <person name="Futagami T."/>
            <person name="Toyoda A."/>
            <person name="Takaki Y."/>
            <person name="Nishi S."/>
            <person name="Hori S."/>
            <person name="Arai W."/>
            <person name="Tsubouchi T."/>
            <person name="Morono Y."/>
            <person name="Uchiyama I."/>
            <person name="Ito T."/>
            <person name="Fujiyama A."/>
            <person name="Inagaki F."/>
            <person name="Takami H."/>
        </authorList>
    </citation>
    <scope>NUCLEOTIDE SEQUENCE</scope>
    <source>
        <strain evidence="2">Expedition CK06-06</strain>
    </source>
</reference>
<accession>X0Z095</accession>
<proteinExistence type="predicted"/>
<dbReference type="AlphaFoldDB" id="X0Z095"/>